<evidence type="ECO:0000256" key="8">
    <source>
        <dbReference type="ARBA" id="ARBA00023136"/>
    </source>
</evidence>
<evidence type="ECO:0000256" key="5">
    <source>
        <dbReference type="ARBA" id="ARBA00022692"/>
    </source>
</evidence>
<accession>A0A2S2CLK4</accession>
<dbReference type="InterPro" id="IPR039426">
    <property type="entry name" value="TonB-dep_rcpt-like"/>
</dbReference>
<keyword evidence="7 12" id="KW-0798">TonB box</keyword>
<dbReference type="NCBIfam" id="TIGR01785">
    <property type="entry name" value="TonB-hemin"/>
    <property type="match status" value="1"/>
</dbReference>
<dbReference type="Gene3D" id="2.40.170.20">
    <property type="entry name" value="TonB-dependent receptor, beta-barrel domain"/>
    <property type="match status" value="1"/>
</dbReference>
<comment type="similarity">
    <text evidence="2 11 13">Belongs to the TonB-dependent receptor family.</text>
</comment>
<evidence type="ECO:0000256" key="13">
    <source>
        <dbReference type="RuleBase" id="RU003357"/>
    </source>
</evidence>
<protein>
    <submittedName>
        <fullName evidence="17">TonB-dependent hemoglobin/transferrin/lactoferrin family receptor</fullName>
    </submittedName>
</protein>
<feature type="domain" description="TonB-dependent receptor plug" evidence="16">
    <location>
        <begin position="55"/>
        <end position="165"/>
    </location>
</feature>
<dbReference type="PANTHER" id="PTHR30069:SF29">
    <property type="entry name" value="HEMOGLOBIN AND HEMOGLOBIN-HAPTOGLOBIN-BINDING PROTEIN 1-RELATED"/>
    <property type="match status" value="1"/>
</dbReference>
<dbReference type="InterPro" id="IPR012910">
    <property type="entry name" value="Plug_dom"/>
</dbReference>
<keyword evidence="5 11" id="KW-0812">Transmembrane</keyword>
<feature type="signal peptide" evidence="14">
    <location>
        <begin position="1"/>
        <end position="29"/>
    </location>
</feature>
<dbReference type="InterPro" id="IPR037066">
    <property type="entry name" value="Plug_dom_sf"/>
</dbReference>
<keyword evidence="9 17" id="KW-0675">Receptor</keyword>
<dbReference type="AlphaFoldDB" id="A0A2S2CLK4"/>
<evidence type="ECO:0000256" key="4">
    <source>
        <dbReference type="ARBA" id="ARBA00022452"/>
    </source>
</evidence>
<evidence type="ECO:0000256" key="6">
    <source>
        <dbReference type="ARBA" id="ARBA00022729"/>
    </source>
</evidence>
<feature type="chain" id="PRO_5015597807" evidence="14">
    <location>
        <begin position="30"/>
        <end position="730"/>
    </location>
</feature>
<evidence type="ECO:0000256" key="3">
    <source>
        <dbReference type="ARBA" id="ARBA00022448"/>
    </source>
</evidence>
<dbReference type="GO" id="GO:0044718">
    <property type="term" value="P:siderophore transmembrane transport"/>
    <property type="evidence" value="ECO:0007669"/>
    <property type="project" value="TreeGrafter"/>
</dbReference>
<proteinExistence type="inferred from homology"/>
<evidence type="ECO:0000256" key="9">
    <source>
        <dbReference type="ARBA" id="ARBA00023170"/>
    </source>
</evidence>
<organism evidence="17 18">
    <name type="scientific">Azospirillum thermophilum</name>
    <dbReference type="NCBI Taxonomy" id="2202148"/>
    <lineage>
        <taxon>Bacteria</taxon>
        <taxon>Pseudomonadati</taxon>
        <taxon>Pseudomonadota</taxon>
        <taxon>Alphaproteobacteria</taxon>
        <taxon>Rhodospirillales</taxon>
        <taxon>Azospirillaceae</taxon>
        <taxon>Azospirillum</taxon>
    </lineage>
</organism>
<evidence type="ECO:0000256" key="10">
    <source>
        <dbReference type="ARBA" id="ARBA00023237"/>
    </source>
</evidence>
<keyword evidence="4 11" id="KW-1134">Transmembrane beta strand</keyword>
<evidence type="ECO:0000313" key="18">
    <source>
        <dbReference type="Proteomes" id="UP000245629"/>
    </source>
</evidence>
<dbReference type="PANTHER" id="PTHR30069">
    <property type="entry name" value="TONB-DEPENDENT OUTER MEMBRANE RECEPTOR"/>
    <property type="match status" value="1"/>
</dbReference>
<evidence type="ECO:0000256" key="2">
    <source>
        <dbReference type="ARBA" id="ARBA00009810"/>
    </source>
</evidence>
<dbReference type="GO" id="GO:0015232">
    <property type="term" value="F:heme transmembrane transporter activity"/>
    <property type="evidence" value="ECO:0007669"/>
    <property type="project" value="InterPro"/>
</dbReference>
<evidence type="ECO:0000256" key="12">
    <source>
        <dbReference type="PROSITE-ProRule" id="PRU10143"/>
    </source>
</evidence>
<name>A0A2S2CLK4_9PROT</name>
<dbReference type="InterPro" id="IPR000531">
    <property type="entry name" value="Beta-barrel_TonB"/>
</dbReference>
<dbReference type="SUPFAM" id="SSF56935">
    <property type="entry name" value="Porins"/>
    <property type="match status" value="1"/>
</dbReference>
<evidence type="ECO:0000256" key="1">
    <source>
        <dbReference type="ARBA" id="ARBA00004571"/>
    </source>
</evidence>
<dbReference type="InterPro" id="IPR010916">
    <property type="entry name" value="TonB_box_CS"/>
</dbReference>
<reference evidence="18" key="1">
    <citation type="submission" date="2018-05" db="EMBL/GenBank/DDBJ databases">
        <title>Azospirillum thermophila sp. nov., a novel isolated from hot spring.</title>
        <authorList>
            <person name="Zhao Z."/>
        </authorList>
    </citation>
    <scope>NUCLEOTIDE SEQUENCE [LARGE SCALE GENOMIC DNA]</scope>
    <source>
        <strain evidence="18">CFH 70021</strain>
    </source>
</reference>
<comment type="subcellular location">
    <subcellularLocation>
        <location evidence="1 11">Cell outer membrane</location>
        <topology evidence="1 11">Multi-pass membrane protein</topology>
    </subcellularLocation>
</comment>
<keyword evidence="6 14" id="KW-0732">Signal</keyword>
<evidence type="ECO:0000259" key="15">
    <source>
        <dbReference type="Pfam" id="PF00593"/>
    </source>
</evidence>
<sequence>MPAYRRRLFLAALPAAALFAGSLSAPAGAAEVAAAGEMRLDTISVTATRSEKSTFETPQTVTVIDEQELDRHTVTRPSDLTRYEPGVDVTNQPARTGSGGFTIRGIGDNRVRIQIDGVRVPDFPGTNAPSGTYTRDFVDMELLKRVEIVRGPASALYGSDAIGGVVAFETKDPDDYLKRVGKDWTAVIKGGYDSADRSLSKTLVAAGRAAWAEGMVAYTRRDGHALGTSGSLSANPQDTASNNVLAKLVLRPTGEDRVRFTVESFDKKVETDVVSDRSATVLDSRGEDRTRRLRLSVDHTHTAPIGFIDQLQWRLFTTRVTRDEDTTQLRRSGTALARRISNFDYEQSIVGGEVQLSSTVTLFGLKNSFTYGATLERSKTKRPRDRYETALATGAVTRSFSGGPGVPPEAFPNKNFPDTTTLQGGIYVQDEIAAGRLTVTPALRLDYYKMTPHPDASFLNTNIRNFRVDEVSDVALSPKLGATYALTDALTVYGQYARGFRSPPYDDANIGFTNGPSRYEILPNANLKAEKSDGFEAGLRGRFADGSSFGVSAFYNLYSDFIESRQIGIRNGITQFQARNIANVEIWGVDGRGEWRFLPEWGLFGSAAFARGEDRDTGLPIDSVAPLTGVLGVRYDRADGWGAELLGRGATRHSRVSTPGNFQAPGYAVADANISYEWDPTLSINAGVFNIFDRKTFNYRDVSGLGANRTDIDRYARPGRTFAVNATLRW</sequence>
<dbReference type="InterPro" id="IPR036942">
    <property type="entry name" value="Beta-barrel_TonB_sf"/>
</dbReference>
<dbReference type="GO" id="GO:0009279">
    <property type="term" value="C:cell outer membrane"/>
    <property type="evidence" value="ECO:0007669"/>
    <property type="project" value="UniProtKB-SubCell"/>
</dbReference>
<dbReference type="Proteomes" id="UP000245629">
    <property type="component" value="Chromosome 1"/>
</dbReference>
<dbReference type="Pfam" id="PF07715">
    <property type="entry name" value="Plug"/>
    <property type="match status" value="1"/>
</dbReference>
<dbReference type="GO" id="GO:0015344">
    <property type="term" value="F:siderophore uptake transmembrane transporter activity"/>
    <property type="evidence" value="ECO:0007669"/>
    <property type="project" value="TreeGrafter"/>
</dbReference>
<dbReference type="NCBIfam" id="TIGR01786">
    <property type="entry name" value="TonB-hemlactrns"/>
    <property type="match status" value="1"/>
</dbReference>
<keyword evidence="8 11" id="KW-0472">Membrane</keyword>
<dbReference type="Gene3D" id="2.170.130.10">
    <property type="entry name" value="TonB-dependent receptor, plug domain"/>
    <property type="match status" value="1"/>
</dbReference>
<evidence type="ECO:0000313" key="17">
    <source>
        <dbReference type="EMBL" id="AWK85393.1"/>
    </source>
</evidence>
<keyword evidence="3 11" id="KW-0813">Transport</keyword>
<evidence type="ECO:0000256" key="14">
    <source>
        <dbReference type="SAM" id="SignalP"/>
    </source>
</evidence>
<dbReference type="RefSeq" id="WP_109324570.1">
    <property type="nucleotide sequence ID" value="NZ_CP029352.1"/>
</dbReference>
<dbReference type="CDD" id="cd01347">
    <property type="entry name" value="ligand_gated_channel"/>
    <property type="match status" value="1"/>
</dbReference>
<feature type="domain" description="TonB-dependent receptor-like beta-barrel" evidence="15">
    <location>
        <begin position="259"/>
        <end position="691"/>
    </location>
</feature>
<dbReference type="PROSITE" id="PS52016">
    <property type="entry name" value="TONB_DEPENDENT_REC_3"/>
    <property type="match status" value="1"/>
</dbReference>
<gene>
    <name evidence="17" type="ORF">DEW08_03670</name>
</gene>
<evidence type="ECO:0000256" key="11">
    <source>
        <dbReference type="PROSITE-ProRule" id="PRU01360"/>
    </source>
</evidence>
<dbReference type="InterPro" id="IPR010949">
    <property type="entry name" value="TonB_Hb/transfer/lactofer_rcpt"/>
</dbReference>
<dbReference type="Pfam" id="PF00593">
    <property type="entry name" value="TonB_dep_Rec_b-barrel"/>
    <property type="match status" value="1"/>
</dbReference>
<keyword evidence="18" id="KW-1185">Reference proteome</keyword>
<evidence type="ECO:0000256" key="7">
    <source>
        <dbReference type="ARBA" id="ARBA00023077"/>
    </source>
</evidence>
<evidence type="ECO:0000259" key="16">
    <source>
        <dbReference type="Pfam" id="PF07715"/>
    </source>
</evidence>
<dbReference type="InterPro" id="IPR011276">
    <property type="entry name" value="TonB_haem/Hb_rcpt"/>
</dbReference>
<feature type="short sequence motif" description="TonB box" evidence="12">
    <location>
        <begin position="42"/>
        <end position="48"/>
    </location>
</feature>
<dbReference type="KEGG" id="azz:DEW08_03670"/>
<dbReference type="OrthoDB" id="9760333at2"/>
<dbReference type="PROSITE" id="PS00430">
    <property type="entry name" value="TONB_DEPENDENT_REC_1"/>
    <property type="match status" value="1"/>
</dbReference>
<dbReference type="EMBL" id="CP029352">
    <property type="protein sequence ID" value="AWK85393.1"/>
    <property type="molecule type" value="Genomic_DNA"/>
</dbReference>
<keyword evidence="10 11" id="KW-0998">Cell outer membrane</keyword>